<dbReference type="PANTHER" id="PTHR32170:SF3">
    <property type="entry name" value="PROTEASOME ACTIVATOR COMPLEX SUBUNIT 4"/>
    <property type="match status" value="1"/>
</dbReference>
<comment type="subcellular location">
    <subcellularLocation>
        <location evidence="2">Cytoplasm</location>
    </subcellularLocation>
    <subcellularLocation>
        <location evidence="1">Nucleus speckle</location>
    </subcellularLocation>
</comment>
<evidence type="ECO:0000256" key="7">
    <source>
        <dbReference type="ARBA" id="ARBA00023204"/>
    </source>
</evidence>
<dbReference type="InterPro" id="IPR055455">
    <property type="entry name" value="HEAT_PSME4"/>
</dbReference>
<dbReference type="RefSeq" id="XP_017877825.1">
    <property type="nucleotide sequence ID" value="XM_018022336.2"/>
</dbReference>
<evidence type="ECO:0000256" key="2">
    <source>
        <dbReference type="ARBA" id="ARBA00004496"/>
    </source>
</evidence>
<dbReference type="PANTHER" id="PTHR32170">
    <property type="entry name" value="PROTEASOME ACTIVATOR COMPLEX SUBUNIT 4"/>
    <property type="match status" value="1"/>
</dbReference>
<dbReference type="Pfam" id="PF23096">
    <property type="entry name" value="HEAT_PSME4"/>
    <property type="match status" value="1"/>
</dbReference>
<evidence type="ECO:0000256" key="3">
    <source>
        <dbReference type="ARBA" id="ARBA00005739"/>
    </source>
</evidence>
<evidence type="ECO:0000259" key="10">
    <source>
        <dbReference type="Pfam" id="PF16507"/>
    </source>
</evidence>
<dbReference type="GO" id="GO:0016504">
    <property type="term" value="F:peptidase activator activity"/>
    <property type="evidence" value="ECO:0007669"/>
    <property type="project" value="InterPro"/>
</dbReference>
<evidence type="ECO:0000313" key="14">
    <source>
        <dbReference type="RefSeq" id="XP_017877827.1"/>
    </source>
</evidence>
<dbReference type="GO" id="GO:0006281">
    <property type="term" value="P:DNA repair"/>
    <property type="evidence" value="ECO:0007669"/>
    <property type="project" value="UniProtKB-KW"/>
</dbReference>
<keyword evidence="8" id="KW-0539">Nucleus</keyword>
<dbReference type="GO" id="GO:0005829">
    <property type="term" value="C:cytosol"/>
    <property type="evidence" value="ECO:0007669"/>
    <property type="project" value="TreeGrafter"/>
</dbReference>
<evidence type="ECO:0000313" key="12">
    <source>
        <dbReference type="Proteomes" id="UP000694925"/>
    </source>
</evidence>
<evidence type="ECO:0000259" key="11">
    <source>
        <dbReference type="Pfam" id="PF23096"/>
    </source>
</evidence>
<dbReference type="InterPro" id="IPR011989">
    <property type="entry name" value="ARM-like"/>
</dbReference>
<dbReference type="GO" id="GO:0070628">
    <property type="term" value="F:proteasome binding"/>
    <property type="evidence" value="ECO:0007669"/>
    <property type="project" value="InterPro"/>
</dbReference>
<evidence type="ECO:0000256" key="6">
    <source>
        <dbReference type="ARBA" id="ARBA00022763"/>
    </source>
</evidence>
<dbReference type="KEGG" id="ccal:108623662"/>
<dbReference type="GO" id="GO:0010499">
    <property type="term" value="P:proteasomal ubiquitin-independent protein catabolic process"/>
    <property type="evidence" value="ECO:0007669"/>
    <property type="project" value="TreeGrafter"/>
</dbReference>
<keyword evidence="7" id="KW-0234">DNA repair</keyword>
<dbReference type="RefSeq" id="XP_017877827.1">
    <property type="nucleotide sequence ID" value="XM_018022338.2"/>
</dbReference>
<accession>A0AAJ7IVV0</accession>
<sequence length="1839" mass="212858">MNMNILNRASFLHDRIDDLRFNKFKSYKLLPYANDLPKEAENLLAEIKANLGRAVLFNEPLPGCYLWLNNLCNYIKIYGLAFSKEEHILLIKLLYELLTGTEIPSDTTCISLYVLIRLLKKKKLISPDDLQLPWRPLYNITLRITETDKVHPDMYRFPPYYEEGIEMLIPYVKNYFPLSATQEILDELKPTLLCSIRGMTLAHKVEVLKCFLPLQLPPQHHSVGHQLWFEEFMELRELCQNGHKCHDDFIEVMAALATNNIGYINWEPHIPLMFTRFIRSLRLPVSYNKLQVKHDDVDPSSMTLWITAVLGHGSSAQMHLEKFLKTIETYFHPANSGCWMVKLTRILVKLSHHFITRLYKERYAEPTWETPVPEEYKLTESDVDAFVKCMLPVTMIAIFNKMSVIDATETLQNLATMRPNLVIPYVLDRVSYTLDSATTESHKLIATLNCMQAIARPLARGFRIVNQEYCYAEGPTHIVPLLSLILPSIDPNTPEKCFLALRLISVYACLIPIVDTSRPITTINEEDRLDYDIVSGFEEFVLQFLDKIFYFIDNSSLELVRLENSAGGEKSKLEKFAEIVLYHVCRVLLMQLNETIFADALDKLRTFIIERTLEIKVAGQLTVSLCQVFARVNGKQTLRALLPVLSQTIMDIIGESNDIVREEHLDARLLHAMLLLSGIVDTTGNNLLPHIDILITILDRVVILKSIEGNNLACRLLSTIFRSLCTMMPYEFTSTINIEYWGQVLHTDTIKVKWYKPGKEEMAVINRMFVKYLIPETKKLEEYCKDSTTLTREELLASINIMCSVIEGCESILPVWEGKPLNLMKSSIECTSFKPTLGVEEEILMPDGSHVKRYIQLLASKLHDVILENVEADTKCLVSLTKVWCSLFSECESYMDFARVRYKNIECFQRRMKDMLIRKKGVMACFVLQHAEGQQIMRLCSRVSTLNETHKEIILKFVSLVTRRSTASLGCSAKSILISIFHQLPYSWKIIVPKLCDTLKMDPETDENAYEGALSIFLSLIVNQFITKDDWSTIRDLLSAMVLSKPSEKLSIIRLKENIVKTIASELATVPIKHEIPSTCFKIATALWETEPRPNSSIPDENSCMERFVVTQQLNENNLTSYNGLINDLLNVLLTENLHWRRSLMAIDFIEYMVHPEQIYSPKVVRYFLGTLIHDSFCERDVALRVVINILEQQKRKHPKITIDPPSIGNDIPLEERSIRNMLGPRPDNNWLQYNYETRPLTAEQWDAPRFVHRPFVGYFVWPKKIEIYAPSSQQPSLDPNRDMTDQEKEIVAFFNDVQNIEKLIKYYSLEMKKDKDKFAPFKCLLFKNLFRNHGIVFLKHFLPHLRKLVTDKQESSQRCAAELICGIIKGSKHWPFDMVSEMWDSLLPIVRLALANMTPETTMDWVRCFSEAQLNRDPNRHHWLLECLMEEICVGESESSFVECGRLLTLQTVLGIQSWRVLELLQRLLRRIEDRLFANPFENVRERLSTSLVIVFNSSTTNFNTVNNLLLPRIQDFIDKIIPKLQPLVNEKAAELNKNAEIAPVSVESDESNGLRVPGMNEEEKEKAIRLLKTMCKWVLHMNHVWYGLPTELYQIFPIIYQMENYEADDELRKLCTTALTVYTQAFTVPSSMPIAVEAVDKMSRHASWWTRYSCLEFIQAWVFYNMGIFLSNPTWVTFVEETVLRLLEDDRVEVRKHAGKVLSGLVHCTFIPDQERLLDEFKKRAKTKLYKKDRSKNGGQNSLKTDALRIRHAAIIGMCAFVQAHPYDIPKYIPPIFEYLSPHMNDPQPIPMTIKKTLDDFRRTHEGWKRVKEYMQHFTEEQITALQDLTMPPSHYA</sequence>
<evidence type="ECO:0000256" key="5">
    <source>
        <dbReference type="ARBA" id="ARBA00022737"/>
    </source>
</evidence>
<evidence type="ECO:0000256" key="1">
    <source>
        <dbReference type="ARBA" id="ARBA00004324"/>
    </source>
</evidence>
<dbReference type="Proteomes" id="UP000694925">
    <property type="component" value="Unplaced"/>
</dbReference>
<organism evidence="12 13">
    <name type="scientific">Ceratina calcarata</name>
    <dbReference type="NCBI Taxonomy" id="156304"/>
    <lineage>
        <taxon>Eukaryota</taxon>
        <taxon>Metazoa</taxon>
        <taxon>Ecdysozoa</taxon>
        <taxon>Arthropoda</taxon>
        <taxon>Hexapoda</taxon>
        <taxon>Insecta</taxon>
        <taxon>Pterygota</taxon>
        <taxon>Neoptera</taxon>
        <taxon>Endopterygota</taxon>
        <taxon>Hymenoptera</taxon>
        <taxon>Apocrita</taxon>
        <taxon>Aculeata</taxon>
        <taxon>Apoidea</taxon>
        <taxon>Anthophila</taxon>
        <taxon>Apidae</taxon>
        <taxon>Ceratina</taxon>
        <taxon>Zadontomerus</taxon>
    </lineage>
</organism>
<name>A0AAJ7IVV0_9HYME</name>
<evidence type="ECO:0000259" key="9">
    <source>
        <dbReference type="Pfam" id="PF11919"/>
    </source>
</evidence>
<dbReference type="GO" id="GO:0016607">
    <property type="term" value="C:nuclear speck"/>
    <property type="evidence" value="ECO:0007669"/>
    <property type="project" value="UniProtKB-SubCell"/>
</dbReference>
<dbReference type="InterPro" id="IPR035309">
    <property type="entry name" value="PSME4"/>
</dbReference>
<gene>
    <name evidence="13 14" type="primary">LOC108623662</name>
</gene>
<proteinExistence type="inferred from homology"/>
<feature type="domain" description="Proteasome activator Blm10 middle HEAT repeats region" evidence="10">
    <location>
        <begin position="534"/>
        <end position="808"/>
    </location>
</feature>
<evidence type="ECO:0000256" key="4">
    <source>
        <dbReference type="ARBA" id="ARBA00022490"/>
    </source>
</evidence>
<dbReference type="SUPFAM" id="SSF48371">
    <property type="entry name" value="ARM repeat"/>
    <property type="match status" value="2"/>
</dbReference>
<dbReference type="InterPro" id="IPR016024">
    <property type="entry name" value="ARM-type_fold"/>
</dbReference>
<feature type="domain" description="Proteasome activator complex subunit 4 C-terminal" evidence="9">
    <location>
        <begin position="1752"/>
        <end position="1839"/>
    </location>
</feature>
<protein>
    <submittedName>
        <fullName evidence="13 14">Proteasome activator complex subunit 4A-like</fullName>
    </submittedName>
</protein>
<keyword evidence="4" id="KW-0963">Cytoplasm</keyword>
<reference evidence="13 14" key="1">
    <citation type="submission" date="2025-04" db="UniProtKB">
        <authorList>
            <consortium name="RefSeq"/>
        </authorList>
    </citation>
    <scope>IDENTIFICATION</scope>
    <source>
        <tissue evidence="13 14">Whole body</tissue>
    </source>
</reference>
<dbReference type="Pfam" id="PF11919">
    <property type="entry name" value="PSME4_C"/>
    <property type="match status" value="1"/>
</dbReference>
<comment type="similarity">
    <text evidence="3">Belongs to the BLM10 family.</text>
</comment>
<dbReference type="Gene3D" id="1.25.10.10">
    <property type="entry name" value="Leucine-rich Repeat Variant"/>
    <property type="match status" value="1"/>
</dbReference>
<evidence type="ECO:0000313" key="13">
    <source>
        <dbReference type="RefSeq" id="XP_017877825.1"/>
    </source>
</evidence>
<dbReference type="InterPro" id="IPR032430">
    <property type="entry name" value="Blm10_mid"/>
</dbReference>
<feature type="domain" description="Proteasome activator Blm10 middle HEAT repeats region" evidence="10">
    <location>
        <begin position="320"/>
        <end position="520"/>
    </location>
</feature>
<keyword evidence="12" id="KW-1185">Reference proteome</keyword>
<dbReference type="InterPro" id="IPR021843">
    <property type="entry name" value="PSME4_C"/>
</dbReference>
<feature type="domain" description="Proteasome activator complex subunit 4-like HEAT repeat-like" evidence="11">
    <location>
        <begin position="1163"/>
        <end position="1452"/>
    </location>
</feature>
<dbReference type="GeneID" id="108623662"/>
<keyword evidence="6" id="KW-0227">DNA damage</keyword>
<evidence type="ECO:0000256" key="8">
    <source>
        <dbReference type="ARBA" id="ARBA00023242"/>
    </source>
</evidence>
<dbReference type="Pfam" id="PF16507">
    <property type="entry name" value="HEAT_PSME4_mid"/>
    <property type="match status" value="2"/>
</dbReference>
<keyword evidence="5" id="KW-0677">Repeat</keyword>